<dbReference type="RefSeq" id="WP_171078983.1">
    <property type="nucleotide sequence ID" value="NZ_BNBU01000002.1"/>
</dbReference>
<feature type="domain" description="VOC" evidence="1">
    <location>
        <begin position="4"/>
        <end position="124"/>
    </location>
</feature>
<dbReference type="SUPFAM" id="SSF54593">
    <property type="entry name" value="Glyoxalase/Bleomycin resistance protein/Dihydroxybiphenyl dioxygenase"/>
    <property type="match status" value="1"/>
</dbReference>
<accession>A0A7Y7E6F9</accession>
<gene>
    <name evidence="2" type="ORF">HG542_05905</name>
</gene>
<proteinExistence type="predicted"/>
<name>A0A7Y7E6F9_STRMO</name>
<dbReference type="InterPro" id="IPR029068">
    <property type="entry name" value="Glyas_Bleomycin-R_OHBP_Dase"/>
</dbReference>
<comment type="caution">
    <text evidence="2">The sequence shown here is derived from an EMBL/GenBank/DDBJ whole genome shotgun (WGS) entry which is preliminary data.</text>
</comment>
<dbReference type="PROSITE" id="PS51819">
    <property type="entry name" value="VOC"/>
    <property type="match status" value="1"/>
</dbReference>
<protein>
    <submittedName>
        <fullName evidence="2">VOC family protein</fullName>
    </submittedName>
</protein>
<evidence type="ECO:0000313" key="2">
    <source>
        <dbReference type="EMBL" id="NVK77192.1"/>
    </source>
</evidence>
<reference evidence="2 3" key="1">
    <citation type="submission" date="2020-04" db="EMBL/GenBank/DDBJ databases">
        <title>Draft Genome Sequence of Streptomyces morookaense DSM 40503, an 8-azaguanine-producing strain.</title>
        <authorList>
            <person name="Qi J."/>
            <person name="Gao J.-M."/>
        </authorList>
    </citation>
    <scope>NUCLEOTIDE SEQUENCE [LARGE SCALE GENOMIC DNA]</scope>
    <source>
        <strain evidence="2 3">DSM 40503</strain>
    </source>
</reference>
<dbReference type="Gene3D" id="3.10.180.10">
    <property type="entry name" value="2,3-Dihydroxybiphenyl 1,2-Dioxygenase, domain 1"/>
    <property type="match status" value="1"/>
</dbReference>
<evidence type="ECO:0000313" key="3">
    <source>
        <dbReference type="Proteomes" id="UP000587462"/>
    </source>
</evidence>
<dbReference type="CDD" id="cd08351">
    <property type="entry name" value="ChaP_like"/>
    <property type="match status" value="1"/>
</dbReference>
<sequence>MANELNHIIVHVKDRHRTAEFLTELTGTGKPVDWGRFTQVTSSNGVGVDFADDLVPADAINGSHLAYLVTDEEFDAILGRITERGLRYWADPAHSVEGEINTDYGGRGLYTEDPGGTLNLEFMTTPYGDEPAARPAPPSRR</sequence>
<dbReference type="InterPro" id="IPR037523">
    <property type="entry name" value="VOC_core"/>
</dbReference>
<dbReference type="EMBL" id="JABBXF010000010">
    <property type="protein sequence ID" value="NVK77192.1"/>
    <property type="molecule type" value="Genomic_DNA"/>
</dbReference>
<dbReference type="AlphaFoldDB" id="A0A7Y7E6F9"/>
<keyword evidence="3" id="KW-1185">Reference proteome</keyword>
<dbReference type="Proteomes" id="UP000587462">
    <property type="component" value="Unassembled WGS sequence"/>
</dbReference>
<organism evidence="2 3">
    <name type="scientific">Streptomyces morookaense</name>
    <name type="common">Streptoverticillium morookaense</name>
    <dbReference type="NCBI Taxonomy" id="1970"/>
    <lineage>
        <taxon>Bacteria</taxon>
        <taxon>Bacillati</taxon>
        <taxon>Actinomycetota</taxon>
        <taxon>Actinomycetes</taxon>
        <taxon>Kitasatosporales</taxon>
        <taxon>Streptomycetaceae</taxon>
        <taxon>Streptomyces</taxon>
    </lineage>
</organism>
<evidence type="ECO:0000259" key="1">
    <source>
        <dbReference type="PROSITE" id="PS51819"/>
    </source>
</evidence>